<proteinExistence type="predicted"/>
<organism evidence="2 3">
    <name type="scientific">Brucella grignonensis</name>
    <dbReference type="NCBI Taxonomy" id="94627"/>
    <lineage>
        <taxon>Bacteria</taxon>
        <taxon>Pseudomonadati</taxon>
        <taxon>Pseudomonadota</taxon>
        <taxon>Alphaproteobacteria</taxon>
        <taxon>Hyphomicrobiales</taxon>
        <taxon>Brucellaceae</taxon>
        <taxon>Brucella/Ochrobactrum group</taxon>
        <taxon>Brucella</taxon>
    </lineage>
</organism>
<sequence>MMDATISARRTNPASNPQLEKPPQGRLFSQAVQLMHIRYR</sequence>
<evidence type="ECO:0000313" key="2">
    <source>
        <dbReference type="EMBL" id="OYR13763.1"/>
    </source>
</evidence>
<accession>A0A256FG19</accession>
<name>A0A256FG19_9HYPH</name>
<feature type="compositionally biased region" description="Polar residues" evidence="1">
    <location>
        <begin position="8"/>
        <end position="18"/>
    </location>
</feature>
<protein>
    <submittedName>
        <fullName evidence="2">Uncharacterized protein</fullName>
    </submittedName>
</protein>
<evidence type="ECO:0000313" key="3">
    <source>
        <dbReference type="Proteomes" id="UP000216478"/>
    </source>
</evidence>
<evidence type="ECO:0000256" key="1">
    <source>
        <dbReference type="SAM" id="MobiDB-lite"/>
    </source>
</evidence>
<feature type="region of interest" description="Disordered" evidence="1">
    <location>
        <begin position="1"/>
        <end position="27"/>
    </location>
</feature>
<gene>
    <name evidence="2" type="ORF">CEV33_0561</name>
</gene>
<dbReference type="Proteomes" id="UP000216478">
    <property type="component" value="Unassembled WGS sequence"/>
</dbReference>
<dbReference type="EMBL" id="NNRL01000157">
    <property type="protein sequence ID" value="OYR13763.1"/>
    <property type="molecule type" value="Genomic_DNA"/>
</dbReference>
<keyword evidence="3" id="KW-1185">Reference proteome</keyword>
<reference evidence="2 3" key="1">
    <citation type="submission" date="2017-07" db="EMBL/GenBank/DDBJ databases">
        <title>Phylogenetic study on the rhizospheric bacterium Ochrobactrum sp. A44.</title>
        <authorList>
            <person name="Krzyzanowska D.M."/>
            <person name="Ossowicki A."/>
            <person name="Rajewska M."/>
            <person name="Maciag T."/>
            <person name="Kaczynski Z."/>
            <person name="Czerwicka M."/>
            <person name="Jafra S."/>
        </authorList>
    </citation>
    <scope>NUCLEOTIDE SEQUENCE [LARGE SCALE GENOMIC DNA]</scope>
    <source>
        <strain evidence="2 3">OgA9a</strain>
    </source>
</reference>
<dbReference type="AlphaFoldDB" id="A0A256FG19"/>
<comment type="caution">
    <text evidence="2">The sequence shown here is derived from an EMBL/GenBank/DDBJ whole genome shotgun (WGS) entry which is preliminary data.</text>
</comment>